<evidence type="ECO:0000313" key="2">
    <source>
        <dbReference type="Proteomes" id="UP001314170"/>
    </source>
</evidence>
<keyword evidence="2" id="KW-1185">Reference proteome</keyword>
<evidence type="ECO:0000313" key="1">
    <source>
        <dbReference type="EMBL" id="CAK7328514.1"/>
    </source>
</evidence>
<dbReference type="EMBL" id="CAWUPB010000893">
    <property type="protein sequence ID" value="CAK7328514.1"/>
    <property type="molecule type" value="Genomic_DNA"/>
</dbReference>
<reference evidence="1 2" key="1">
    <citation type="submission" date="2024-01" db="EMBL/GenBank/DDBJ databases">
        <authorList>
            <person name="Waweru B."/>
        </authorList>
    </citation>
    <scope>NUCLEOTIDE SEQUENCE [LARGE SCALE GENOMIC DNA]</scope>
</reference>
<dbReference type="AlphaFoldDB" id="A0AAV1R6S6"/>
<dbReference type="Proteomes" id="UP001314170">
    <property type="component" value="Unassembled WGS sequence"/>
</dbReference>
<gene>
    <name evidence="1" type="ORF">DCAF_LOCUS6239</name>
</gene>
<protein>
    <submittedName>
        <fullName evidence="1">Uncharacterized protein</fullName>
    </submittedName>
</protein>
<comment type="caution">
    <text evidence="1">The sequence shown here is derived from an EMBL/GenBank/DDBJ whole genome shotgun (WGS) entry which is preliminary data.</text>
</comment>
<organism evidence="1 2">
    <name type="scientific">Dovyalis caffra</name>
    <dbReference type="NCBI Taxonomy" id="77055"/>
    <lineage>
        <taxon>Eukaryota</taxon>
        <taxon>Viridiplantae</taxon>
        <taxon>Streptophyta</taxon>
        <taxon>Embryophyta</taxon>
        <taxon>Tracheophyta</taxon>
        <taxon>Spermatophyta</taxon>
        <taxon>Magnoliopsida</taxon>
        <taxon>eudicotyledons</taxon>
        <taxon>Gunneridae</taxon>
        <taxon>Pentapetalae</taxon>
        <taxon>rosids</taxon>
        <taxon>fabids</taxon>
        <taxon>Malpighiales</taxon>
        <taxon>Salicaceae</taxon>
        <taxon>Flacourtieae</taxon>
        <taxon>Dovyalis</taxon>
    </lineage>
</organism>
<accession>A0AAV1R6S6</accession>
<name>A0AAV1R6S6_9ROSI</name>
<sequence length="134" mass="14821">MATNLVCPASQTVHPIPRMGKMLTTHSRSVPAIHPWIKKTRFGGGVRPIRTTKVAEQSPGLVDENKEVKENDKDNRMVEQIKADLYQAVRGINRGIFGVPSAKKSEIHGLVELLESQNPTLHPALNLEKVNQLA</sequence>
<proteinExistence type="predicted"/>